<gene>
    <name evidence="4" type="ORF">H103_01111</name>
</gene>
<dbReference type="InterPro" id="IPR012349">
    <property type="entry name" value="Split_barrel_FMN-bd"/>
</dbReference>
<feature type="compositionally biased region" description="Polar residues" evidence="2">
    <location>
        <begin position="78"/>
        <end position="89"/>
    </location>
</feature>
<organism evidence="4">
    <name type="scientific">Trichophyton rubrum CBS 288.86</name>
    <dbReference type="NCBI Taxonomy" id="1215330"/>
    <lineage>
        <taxon>Eukaryota</taxon>
        <taxon>Fungi</taxon>
        <taxon>Dikarya</taxon>
        <taxon>Ascomycota</taxon>
        <taxon>Pezizomycotina</taxon>
        <taxon>Eurotiomycetes</taxon>
        <taxon>Eurotiomycetidae</taxon>
        <taxon>Onygenales</taxon>
        <taxon>Arthrodermataceae</taxon>
        <taxon>Trichophyton</taxon>
    </lineage>
</organism>
<dbReference type="OrthoDB" id="2015405at2759"/>
<dbReference type="Gene3D" id="2.30.110.10">
    <property type="entry name" value="Electron Transport, Fmn-binding Protein, Chain A"/>
    <property type="match status" value="1"/>
</dbReference>
<accession>A0A022WDT2</accession>
<dbReference type="Proteomes" id="UP000023758">
    <property type="component" value="Unassembled WGS sequence"/>
</dbReference>
<evidence type="ECO:0000256" key="2">
    <source>
        <dbReference type="SAM" id="MobiDB-lite"/>
    </source>
</evidence>
<dbReference type="PANTHER" id="PTHR30466">
    <property type="entry name" value="FLAVIN REDUCTASE"/>
    <property type="match status" value="1"/>
</dbReference>
<feature type="domain" description="Flavin reductase like" evidence="3">
    <location>
        <begin position="124"/>
        <end position="295"/>
    </location>
</feature>
<reference evidence="4" key="1">
    <citation type="submission" date="2014-02" db="EMBL/GenBank/DDBJ databases">
        <title>The Genome Sequence of Trichophyton rubrum (morphotype fischeri) CBS 288.86.</title>
        <authorList>
            <consortium name="The Broad Institute Genomics Platform"/>
            <person name="Cuomo C.A."/>
            <person name="White T.C."/>
            <person name="Graser Y."/>
            <person name="Martinez-Rossi N."/>
            <person name="Heitman J."/>
            <person name="Young S.K."/>
            <person name="Zeng Q."/>
            <person name="Gargeya S."/>
            <person name="Abouelleil A."/>
            <person name="Alvarado L."/>
            <person name="Chapman S.B."/>
            <person name="Gainer-Dewar J."/>
            <person name="Goldberg J."/>
            <person name="Griggs A."/>
            <person name="Gujja S."/>
            <person name="Hansen M."/>
            <person name="Howarth C."/>
            <person name="Imamovic A."/>
            <person name="Larimer J."/>
            <person name="Martinez D."/>
            <person name="Murphy C."/>
            <person name="Pearson M.D."/>
            <person name="Persinoti G."/>
            <person name="Poon T."/>
            <person name="Priest M."/>
            <person name="Roberts A.D."/>
            <person name="Saif S."/>
            <person name="Shea T.D."/>
            <person name="Sykes S.N."/>
            <person name="Wortman J."/>
            <person name="Nusbaum C."/>
            <person name="Birren B."/>
        </authorList>
    </citation>
    <scope>NUCLEOTIDE SEQUENCE [LARGE SCALE GENOMIC DNA]</scope>
    <source>
        <strain evidence="4">CBS 288.86</strain>
    </source>
</reference>
<dbReference type="GO" id="GO:0042602">
    <property type="term" value="F:riboflavin reductase (NADPH) activity"/>
    <property type="evidence" value="ECO:0007669"/>
    <property type="project" value="TreeGrafter"/>
</dbReference>
<name>A0A022WDT2_TRIRU</name>
<proteinExistence type="predicted"/>
<dbReference type="Pfam" id="PF01613">
    <property type="entry name" value="Flavin_Reduct"/>
    <property type="match status" value="1"/>
</dbReference>
<dbReference type="SUPFAM" id="SSF50475">
    <property type="entry name" value="FMN-binding split barrel"/>
    <property type="match status" value="1"/>
</dbReference>
<feature type="region of interest" description="Disordered" evidence="2">
    <location>
        <begin position="57"/>
        <end position="113"/>
    </location>
</feature>
<protein>
    <recommendedName>
        <fullName evidence="3">Flavin reductase like domain-containing protein</fullName>
    </recommendedName>
</protein>
<feature type="compositionally biased region" description="Basic and acidic residues" evidence="2">
    <location>
        <begin position="68"/>
        <end position="77"/>
    </location>
</feature>
<dbReference type="InterPro" id="IPR050268">
    <property type="entry name" value="NADH-dep_flavin_reductase"/>
</dbReference>
<dbReference type="InterPro" id="IPR002563">
    <property type="entry name" value="Flavin_Rdtase-like_dom"/>
</dbReference>
<dbReference type="SMART" id="SM00903">
    <property type="entry name" value="Flavin_Reduct"/>
    <property type="match status" value="1"/>
</dbReference>
<evidence type="ECO:0000259" key="3">
    <source>
        <dbReference type="SMART" id="SM00903"/>
    </source>
</evidence>
<dbReference type="PANTHER" id="PTHR30466:SF1">
    <property type="entry name" value="FMN REDUCTASE (NADH) RUTF"/>
    <property type="match status" value="1"/>
</dbReference>
<dbReference type="GO" id="GO:0010181">
    <property type="term" value="F:FMN binding"/>
    <property type="evidence" value="ECO:0007669"/>
    <property type="project" value="InterPro"/>
</dbReference>
<evidence type="ECO:0000256" key="1">
    <source>
        <dbReference type="ARBA" id="ARBA00023002"/>
    </source>
</evidence>
<dbReference type="EMBL" id="KK207718">
    <property type="protein sequence ID" value="EZF56489.1"/>
    <property type="molecule type" value="Genomic_DNA"/>
</dbReference>
<dbReference type="AlphaFoldDB" id="A0A022WDT2"/>
<evidence type="ECO:0000313" key="4">
    <source>
        <dbReference type="EMBL" id="EZF56489.1"/>
    </source>
</evidence>
<sequence>MLPFSRPWGQGLPILQATYNTTVRASAIPPFHTLSRKYYVGIVRAIVSKHVESISDTLSPILPPNLRSRVDHAKSESTSRANGSRTPNTNKKKPIELEDDVSTTESQRGLDAETDIQNQVRRLMRLVPHPVAIVTSTDPNSPPTSAFRGMTVSSFNTVTLSPKPVISFNVKLPSETHNAIRFSSRFLVHLLSPTEAMARLALEFSKGYENVAKNKDEQQASFFRFTAPGDVEASPSFQSGEPPRLVINGAKAGEDSHFPFIFECQCLPQTTRIGDHVIIFGTVVNVFSDQSVNLNTAHSARELCLSYADTRFWEMGDVILPSSLSK</sequence>
<keyword evidence="1" id="KW-0560">Oxidoreductase</keyword>
<dbReference type="HOGENOM" id="CLU_070401_1_0_1"/>